<dbReference type="GO" id="GO:0005737">
    <property type="term" value="C:cytoplasm"/>
    <property type="evidence" value="ECO:0007669"/>
    <property type="project" value="TreeGrafter"/>
</dbReference>
<dbReference type="PATRIC" id="fig|1513271.3.peg.1116"/>
<dbReference type="NCBIfam" id="TIGR00257">
    <property type="entry name" value="IMPACT_YIGZ"/>
    <property type="match status" value="1"/>
</dbReference>
<keyword evidence="5" id="KW-1185">Reference proteome</keyword>
<dbReference type="InterPro" id="IPR015796">
    <property type="entry name" value="Impact_YigZ-like"/>
</dbReference>
<dbReference type="GO" id="GO:0017111">
    <property type="term" value="F:ribonucleoside triphosphate phosphatase activity"/>
    <property type="evidence" value="ECO:0007669"/>
    <property type="project" value="UniProtKB-ARBA"/>
</dbReference>
<dbReference type="STRING" id="1513271.XM47_05455"/>
<dbReference type="AlphaFoldDB" id="A0A0J8GTM7"/>
<dbReference type="SUPFAM" id="SSF54980">
    <property type="entry name" value="EF-G C-terminal domain-like"/>
    <property type="match status" value="1"/>
</dbReference>
<evidence type="ECO:0000313" key="4">
    <source>
        <dbReference type="EMBL" id="KMT66092.1"/>
    </source>
</evidence>
<dbReference type="InterPro" id="IPR023582">
    <property type="entry name" value="Impact"/>
</dbReference>
<proteinExistence type="inferred from homology"/>
<name>A0A0J8GTM7_9ALTE</name>
<dbReference type="InterPro" id="IPR020568">
    <property type="entry name" value="Ribosomal_Su5_D2-typ_SF"/>
</dbReference>
<feature type="domain" description="Impact N-terminal" evidence="2">
    <location>
        <begin position="18"/>
        <end position="124"/>
    </location>
</feature>
<protein>
    <recommendedName>
        <fullName evidence="6">YigZ family protein</fullName>
    </recommendedName>
</protein>
<sequence length="201" mass="22151">MQAYPIPEADHQVEEVIKNSRFITRVFKLTSFEDAKNLVQQQKIEFPDARHHCYAFIAGSPTQHSLMGFSDDGEPSGTAGKPMLAVLQGSGIGHILAVSIRYFGGTKLGTGGLVKAYAGGVKLALASLATQVYVPKDEYKIGCDYRHLDQINYWLAQASADIITTDFTDKVWLTVAIADNEKEELMSKLGEMQLQLEPREA</sequence>
<dbReference type="InterPro" id="IPR035647">
    <property type="entry name" value="EFG_III/V"/>
</dbReference>
<dbReference type="Gene3D" id="3.30.70.240">
    <property type="match status" value="1"/>
</dbReference>
<dbReference type="EMBL" id="LAZL01000007">
    <property type="protein sequence ID" value="KMT66092.1"/>
    <property type="molecule type" value="Genomic_DNA"/>
</dbReference>
<dbReference type="PANTHER" id="PTHR16301">
    <property type="entry name" value="IMPACT-RELATED"/>
    <property type="match status" value="1"/>
</dbReference>
<dbReference type="InterPro" id="IPR036956">
    <property type="entry name" value="Impact_N_sf"/>
</dbReference>
<dbReference type="GO" id="GO:0043168">
    <property type="term" value="F:anion binding"/>
    <property type="evidence" value="ECO:0007669"/>
    <property type="project" value="UniProtKB-ARBA"/>
</dbReference>
<evidence type="ECO:0000256" key="1">
    <source>
        <dbReference type="ARBA" id="ARBA00007665"/>
    </source>
</evidence>
<evidence type="ECO:0000259" key="2">
    <source>
        <dbReference type="Pfam" id="PF01205"/>
    </source>
</evidence>
<evidence type="ECO:0000313" key="5">
    <source>
        <dbReference type="Proteomes" id="UP000037600"/>
    </source>
</evidence>
<accession>A0A0J8GTM7</accession>
<evidence type="ECO:0008006" key="6">
    <source>
        <dbReference type="Google" id="ProtNLM"/>
    </source>
</evidence>
<comment type="similarity">
    <text evidence="1">Belongs to the IMPACT family.</text>
</comment>
<reference evidence="4 5" key="1">
    <citation type="submission" date="2015-04" db="EMBL/GenBank/DDBJ databases">
        <title>Draft Genome Sequence of the Novel Agar-Digesting Marine Bacterium Q1.</title>
        <authorList>
            <person name="Li Y."/>
            <person name="Li D."/>
            <person name="Chen G."/>
            <person name="Du Z."/>
        </authorList>
    </citation>
    <scope>NUCLEOTIDE SEQUENCE [LARGE SCALE GENOMIC DNA]</scope>
    <source>
        <strain evidence="4 5">Q1</strain>
    </source>
</reference>
<gene>
    <name evidence="4" type="ORF">XM47_05455</name>
</gene>
<dbReference type="GO" id="GO:0032561">
    <property type="term" value="F:guanyl ribonucleotide binding"/>
    <property type="evidence" value="ECO:0007669"/>
    <property type="project" value="UniProtKB-ARBA"/>
</dbReference>
<feature type="domain" description="UPF0029" evidence="3">
    <location>
        <begin position="142"/>
        <end position="191"/>
    </location>
</feature>
<evidence type="ECO:0000259" key="3">
    <source>
        <dbReference type="Pfam" id="PF09186"/>
    </source>
</evidence>
<dbReference type="Proteomes" id="UP000037600">
    <property type="component" value="Unassembled WGS sequence"/>
</dbReference>
<dbReference type="Pfam" id="PF09186">
    <property type="entry name" value="DUF1949"/>
    <property type="match status" value="1"/>
</dbReference>
<dbReference type="InterPro" id="IPR001498">
    <property type="entry name" value="Impact_N"/>
</dbReference>
<dbReference type="Gene3D" id="3.30.230.30">
    <property type="entry name" value="Impact, N-terminal domain"/>
    <property type="match status" value="1"/>
</dbReference>
<dbReference type="GO" id="GO:0006446">
    <property type="term" value="P:regulation of translational initiation"/>
    <property type="evidence" value="ECO:0007669"/>
    <property type="project" value="TreeGrafter"/>
</dbReference>
<dbReference type="SUPFAM" id="SSF54211">
    <property type="entry name" value="Ribosomal protein S5 domain 2-like"/>
    <property type="match status" value="1"/>
</dbReference>
<dbReference type="Pfam" id="PF01205">
    <property type="entry name" value="Impact_N"/>
    <property type="match status" value="1"/>
</dbReference>
<organism evidence="4 5">
    <name type="scientific">Catenovulum maritimum</name>
    <dbReference type="NCBI Taxonomy" id="1513271"/>
    <lineage>
        <taxon>Bacteria</taxon>
        <taxon>Pseudomonadati</taxon>
        <taxon>Pseudomonadota</taxon>
        <taxon>Gammaproteobacteria</taxon>
        <taxon>Alteromonadales</taxon>
        <taxon>Alteromonadaceae</taxon>
        <taxon>Catenovulum</taxon>
    </lineage>
</organism>
<dbReference type="OrthoDB" id="9813771at2"/>
<comment type="caution">
    <text evidence="4">The sequence shown here is derived from an EMBL/GenBank/DDBJ whole genome shotgun (WGS) entry which is preliminary data.</text>
</comment>
<dbReference type="PANTHER" id="PTHR16301:SF20">
    <property type="entry name" value="IMPACT FAMILY MEMBER YIGZ"/>
    <property type="match status" value="1"/>
</dbReference>
<dbReference type="InterPro" id="IPR015269">
    <property type="entry name" value="UPF0029_Impact_C"/>
</dbReference>